<dbReference type="PANTHER" id="PTHR33231:SF1">
    <property type="entry name" value="30S RIBOSOMAL PROTEIN"/>
    <property type="match status" value="1"/>
</dbReference>
<evidence type="ECO:0000256" key="1">
    <source>
        <dbReference type="ARBA" id="ARBA00022845"/>
    </source>
</evidence>
<dbReference type="EMBL" id="BART01002022">
    <property type="protein sequence ID" value="GAG74460.1"/>
    <property type="molecule type" value="Genomic_DNA"/>
</dbReference>
<dbReference type="Pfam" id="PF02482">
    <property type="entry name" value="Ribosomal_S30AE"/>
    <property type="match status" value="1"/>
</dbReference>
<name>X0ZXB2_9ZZZZ</name>
<proteinExistence type="inferred from homology"/>
<dbReference type="PANTHER" id="PTHR33231">
    <property type="entry name" value="30S RIBOSOMAL PROTEIN"/>
    <property type="match status" value="1"/>
</dbReference>
<dbReference type="Gene3D" id="3.30.505.50">
    <property type="entry name" value="Sigma 54 modulation/S30EA ribosomal protein, C-terminal domain"/>
    <property type="match status" value="1"/>
</dbReference>
<protein>
    <recommendedName>
        <fullName evidence="3">Sigma 54 modulation/S30EA ribosomal protein C-terminal domain-containing protein</fullName>
    </recommendedName>
</protein>
<feature type="coiled-coil region" evidence="2">
    <location>
        <begin position="76"/>
        <end position="103"/>
    </location>
</feature>
<dbReference type="Gene3D" id="3.30.160.100">
    <property type="entry name" value="Ribosome hibernation promotion factor-like"/>
    <property type="match status" value="1"/>
</dbReference>
<comment type="caution">
    <text evidence="4">The sequence shown here is derived from an EMBL/GenBank/DDBJ whole genome shotgun (WGS) entry which is preliminary data.</text>
</comment>
<keyword evidence="2" id="KW-0175">Coiled coil</keyword>
<dbReference type="GO" id="GO:0045900">
    <property type="term" value="P:negative regulation of translational elongation"/>
    <property type="evidence" value="ECO:0007669"/>
    <property type="project" value="TreeGrafter"/>
</dbReference>
<dbReference type="CDD" id="cd00552">
    <property type="entry name" value="RaiA"/>
    <property type="match status" value="1"/>
</dbReference>
<keyword evidence="1" id="KW-0810">Translation regulation</keyword>
<feature type="domain" description="Sigma 54 modulation/S30EA ribosomal protein C-terminal" evidence="3">
    <location>
        <begin position="119"/>
        <end position="173"/>
    </location>
</feature>
<dbReference type="InterPro" id="IPR032528">
    <property type="entry name" value="Ribosom_S30AE_C"/>
</dbReference>
<dbReference type="GO" id="GO:0022627">
    <property type="term" value="C:cytosolic small ribosomal subunit"/>
    <property type="evidence" value="ECO:0007669"/>
    <property type="project" value="TreeGrafter"/>
</dbReference>
<dbReference type="AlphaFoldDB" id="X0ZXB2"/>
<sequence length="178" mass="20384">MNIIVKGKNIEITPDIKDHVTKKISKISRYFNQAISIDVELLVEKNPSIKANNIAEVTLKTKRATIRVKEASSNIYSAINLIVDKLERQVKKHKNRLIDSTQKPNLHTTHELITGGKKKARIVKIKSFEFIPMTPEEAVEQLELLDHSFYIFRDSETDQVNVIYKRKDGNFGLISPSE</sequence>
<dbReference type="Pfam" id="PF16321">
    <property type="entry name" value="Ribosom_S30AE_C"/>
    <property type="match status" value="1"/>
</dbReference>
<dbReference type="NCBIfam" id="TIGR00741">
    <property type="entry name" value="yfiA"/>
    <property type="match status" value="1"/>
</dbReference>
<dbReference type="GO" id="GO:0043024">
    <property type="term" value="F:ribosomal small subunit binding"/>
    <property type="evidence" value="ECO:0007669"/>
    <property type="project" value="TreeGrafter"/>
</dbReference>
<evidence type="ECO:0000313" key="4">
    <source>
        <dbReference type="EMBL" id="GAG74460.1"/>
    </source>
</evidence>
<dbReference type="InterPro" id="IPR003489">
    <property type="entry name" value="RHF/RaiA"/>
</dbReference>
<dbReference type="HAMAP" id="MF_00839">
    <property type="entry name" value="HPF"/>
    <property type="match status" value="1"/>
</dbReference>
<reference evidence="4" key="1">
    <citation type="journal article" date="2014" name="Front. Microbiol.">
        <title>High frequency of phylogenetically diverse reductive dehalogenase-homologous genes in deep subseafloor sedimentary metagenomes.</title>
        <authorList>
            <person name="Kawai M."/>
            <person name="Futagami T."/>
            <person name="Toyoda A."/>
            <person name="Takaki Y."/>
            <person name="Nishi S."/>
            <person name="Hori S."/>
            <person name="Arai W."/>
            <person name="Tsubouchi T."/>
            <person name="Morono Y."/>
            <person name="Uchiyama I."/>
            <person name="Ito T."/>
            <person name="Fujiyama A."/>
            <person name="Inagaki F."/>
            <person name="Takami H."/>
        </authorList>
    </citation>
    <scope>NUCLEOTIDE SEQUENCE</scope>
    <source>
        <strain evidence="4">Expedition CK06-06</strain>
    </source>
</reference>
<accession>X0ZXB2</accession>
<evidence type="ECO:0000256" key="2">
    <source>
        <dbReference type="SAM" id="Coils"/>
    </source>
</evidence>
<dbReference type="SUPFAM" id="SSF69754">
    <property type="entry name" value="Ribosome binding protein Y (YfiA homologue)"/>
    <property type="match status" value="1"/>
</dbReference>
<dbReference type="InterPro" id="IPR038416">
    <property type="entry name" value="Ribosom_S30AE_C_sf"/>
</dbReference>
<dbReference type="InterPro" id="IPR050574">
    <property type="entry name" value="HPF/YfiA_ribosome-assoc"/>
</dbReference>
<organism evidence="4">
    <name type="scientific">marine sediment metagenome</name>
    <dbReference type="NCBI Taxonomy" id="412755"/>
    <lineage>
        <taxon>unclassified sequences</taxon>
        <taxon>metagenomes</taxon>
        <taxon>ecological metagenomes</taxon>
    </lineage>
</organism>
<gene>
    <name evidence="4" type="ORF">S01H4_06519</name>
</gene>
<evidence type="ECO:0000259" key="3">
    <source>
        <dbReference type="Pfam" id="PF16321"/>
    </source>
</evidence>
<dbReference type="InterPro" id="IPR036567">
    <property type="entry name" value="RHF-like"/>
</dbReference>
<dbReference type="InterPro" id="IPR034694">
    <property type="entry name" value="HPF_long/plastid"/>
</dbReference>